<dbReference type="GO" id="GO:0015179">
    <property type="term" value="F:L-amino acid transmembrane transporter activity"/>
    <property type="evidence" value="ECO:0007669"/>
    <property type="project" value="TreeGrafter"/>
</dbReference>
<keyword evidence="9" id="KW-1185">Reference proteome</keyword>
<dbReference type="PANTHER" id="PTHR22950">
    <property type="entry name" value="AMINO ACID TRANSPORTER"/>
    <property type="match status" value="1"/>
</dbReference>
<organism evidence="8 9">
    <name type="scientific">Albugo candida</name>
    <dbReference type="NCBI Taxonomy" id="65357"/>
    <lineage>
        <taxon>Eukaryota</taxon>
        <taxon>Sar</taxon>
        <taxon>Stramenopiles</taxon>
        <taxon>Oomycota</taxon>
        <taxon>Peronosporomycetes</taxon>
        <taxon>Albuginales</taxon>
        <taxon>Albuginaceae</taxon>
        <taxon>Albugo</taxon>
    </lineage>
</organism>
<reference evidence="8 9" key="1">
    <citation type="submission" date="2012-05" db="EMBL/GenBank/DDBJ databases">
        <title>Recombination and specialization in a pathogen metapopulation.</title>
        <authorList>
            <person name="Gardiner A."/>
            <person name="Kemen E."/>
            <person name="Schultz-Larsen T."/>
            <person name="MacLean D."/>
            <person name="Van Oosterhout C."/>
            <person name="Jones J.D.G."/>
        </authorList>
    </citation>
    <scope>NUCLEOTIDE SEQUENCE [LARGE SCALE GENOMIC DNA]</scope>
    <source>
        <strain evidence="8 9">Ac Nc2</strain>
    </source>
</reference>
<feature type="transmembrane region" description="Helical" evidence="6">
    <location>
        <begin position="437"/>
        <end position="461"/>
    </location>
</feature>
<evidence type="ECO:0000313" key="9">
    <source>
        <dbReference type="Proteomes" id="UP000053237"/>
    </source>
</evidence>
<accession>A0A024G7B1</accession>
<feature type="region of interest" description="Disordered" evidence="5">
    <location>
        <begin position="1"/>
        <end position="26"/>
    </location>
</feature>
<dbReference type="EMBL" id="CAIX01000035">
    <property type="protein sequence ID" value="CCI42554.1"/>
    <property type="molecule type" value="Genomic_DNA"/>
</dbReference>
<dbReference type="FunCoup" id="A0A024G7B1">
    <property type="interactions" value="2"/>
</dbReference>
<dbReference type="InParanoid" id="A0A024G7B1"/>
<feature type="transmembrane region" description="Helical" evidence="6">
    <location>
        <begin position="291"/>
        <end position="312"/>
    </location>
</feature>
<feature type="transmembrane region" description="Helical" evidence="6">
    <location>
        <begin position="473"/>
        <end position="494"/>
    </location>
</feature>
<feature type="transmembrane region" description="Helical" evidence="6">
    <location>
        <begin position="107"/>
        <end position="125"/>
    </location>
</feature>
<feature type="transmembrane region" description="Helical" evidence="6">
    <location>
        <begin position="220"/>
        <end position="238"/>
    </location>
</feature>
<evidence type="ECO:0000256" key="6">
    <source>
        <dbReference type="SAM" id="Phobius"/>
    </source>
</evidence>
<keyword evidence="3 6" id="KW-1133">Transmembrane helix</keyword>
<feature type="transmembrane region" description="Helical" evidence="6">
    <location>
        <begin position="131"/>
        <end position="152"/>
    </location>
</feature>
<dbReference type="InterPro" id="IPR013057">
    <property type="entry name" value="AA_transpt_TM"/>
</dbReference>
<sequence>MMEQHGSSSTYDVAAEPLLRRQDKKQDNDFYRESSLEFTISRPPTREKYLKKLGYTPLIFRKVGSLLAALSPMRQKKNVNFERTTEGDTFPHHQSFLPAKGSIRGSVFNLASATLGAGALSLPYAVAVSGIGFAIGQLLLGAALTIYTIRLLTHAAKLTKLNSYEDLALFCFGKKAAIFVELNILVFCFGISVAYLVTLGDILTPLGELYFGNDSILSKRWALMSFSCGVIMLPLSLLRDISSLQFSSILGVFSIIFLVIAVCIRSVMYSISNGVAKSIYWGFNYSNGLQFMLSVPIVMFAFTNQVNVFSIYTELQRPCIRRMNKVVDRATLISFILYATIGVVAYVAFGSSLLDKDSKGNVLLSFPLKDTLIAITRAALTFTVSVAFPLNIFPCRFTIDMMFFAYAEDSQIRHFLVTFTLVFLALLLAIFCPSINVIFGIIGGSCSAIVCFCLPAAFILKLETGKLCGRKKIGPLVLLISAIVIGSISTIVTVCTALV</sequence>
<dbReference type="GO" id="GO:0016020">
    <property type="term" value="C:membrane"/>
    <property type="evidence" value="ECO:0007669"/>
    <property type="project" value="UniProtKB-SubCell"/>
</dbReference>
<dbReference type="Proteomes" id="UP000053237">
    <property type="component" value="Unassembled WGS sequence"/>
</dbReference>
<evidence type="ECO:0000256" key="5">
    <source>
        <dbReference type="SAM" id="MobiDB-lite"/>
    </source>
</evidence>
<dbReference type="OrthoDB" id="28208at2759"/>
<feature type="transmembrane region" description="Helical" evidence="6">
    <location>
        <begin position="250"/>
        <end position="271"/>
    </location>
</feature>
<feature type="domain" description="Amino acid transporter transmembrane" evidence="7">
    <location>
        <begin position="100"/>
        <end position="494"/>
    </location>
</feature>
<keyword evidence="2 6" id="KW-0812">Transmembrane</keyword>
<keyword evidence="4 6" id="KW-0472">Membrane</keyword>
<evidence type="ECO:0000256" key="3">
    <source>
        <dbReference type="ARBA" id="ARBA00022989"/>
    </source>
</evidence>
<evidence type="ECO:0000313" key="8">
    <source>
        <dbReference type="EMBL" id="CCI42554.1"/>
    </source>
</evidence>
<feature type="compositionally biased region" description="Polar residues" evidence="5">
    <location>
        <begin position="1"/>
        <end position="11"/>
    </location>
</feature>
<protein>
    <recommendedName>
        <fullName evidence="7">Amino acid transporter transmembrane domain-containing protein</fullName>
    </recommendedName>
</protein>
<comment type="subcellular location">
    <subcellularLocation>
        <location evidence="1">Membrane</location>
        <topology evidence="1">Multi-pass membrane protein</topology>
    </subcellularLocation>
</comment>
<proteinExistence type="predicted"/>
<evidence type="ECO:0000256" key="1">
    <source>
        <dbReference type="ARBA" id="ARBA00004141"/>
    </source>
</evidence>
<feature type="transmembrane region" description="Helical" evidence="6">
    <location>
        <begin position="374"/>
        <end position="393"/>
    </location>
</feature>
<comment type="caution">
    <text evidence="8">The sequence shown here is derived from an EMBL/GenBank/DDBJ whole genome shotgun (WGS) entry which is preliminary data.</text>
</comment>
<feature type="transmembrane region" description="Helical" evidence="6">
    <location>
        <begin position="414"/>
        <end position="431"/>
    </location>
</feature>
<name>A0A024G7B1_9STRA</name>
<evidence type="ECO:0000256" key="2">
    <source>
        <dbReference type="ARBA" id="ARBA00022692"/>
    </source>
</evidence>
<evidence type="ECO:0000259" key="7">
    <source>
        <dbReference type="Pfam" id="PF01490"/>
    </source>
</evidence>
<dbReference type="Pfam" id="PF01490">
    <property type="entry name" value="Aa_trans"/>
    <property type="match status" value="1"/>
</dbReference>
<gene>
    <name evidence="8" type="ORF">BN9_033380</name>
</gene>
<feature type="transmembrane region" description="Helical" evidence="6">
    <location>
        <begin position="182"/>
        <end position="200"/>
    </location>
</feature>
<feature type="transmembrane region" description="Helical" evidence="6">
    <location>
        <begin position="332"/>
        <end position="354"/>
    </location>
</feature>
<dbReference type="STRING" id="65357.A0A024G7B1"/>
<evidence type="ECO:0000256" key="4">
    <source>
        <dbReference type="ARBA" id="ARBA00023136"/>
    </source>
</evidence>
<dbReference type="AlphaFoldDB" id="A0A024G7B1"/>
<dbReference type="PANTHER" id="PTHR22950:SF702">
    <property type="entry name" value="AMINO ACID TRANSPORTER PROTEIN"/>
    <property type="match status" value="1"/>
</dbReference>